<dbReference type="GeneID" id="54629132"/>
<evidence type="ECO:0000256" key="3">
    <source>
        <dbReference type="ARBA" id="ARBA00004496"/>
    </source>
</evidence>
<dbReference type="PANTHER" id="PTHR43035:SF1">
    <property type="entry name" value="FATTY ACID REPRESSION MUTANT PROTEIN 2-RELATED"/>
    <property type="match status" value="1"/>
</dbReference>
<proteinExistence type="inferred from homology"/>
<evidence type="ECO:0000256" key="7">
    <source>
        <dbReference type="ARBA" id="ARBA00023242"/>
    </source>
</evidence>
<evidence type="ECO:0000259" key="8">
    <source>
        <dbReference type="Pfam" id="PF00881"/>
    </source>
</evidence>
<reference evidence="9" key="3">
    <citation type="submission" date="2025-07" db="EMBL/GenBank/DDBJ databases">
        <authorList>
            <consortium name="NCBI Genome Project"/>
        </authorList>
    </citation>
    <scope>NUCLEOTIDE SEQUENCE</scope>
    <source>
        <strain evidence="9">CBS432</strain>
    </source>
</reference>
<evidence type="ECO:0000256" key="4">
    <source>
        <dbReference type="ARBA" id="ARBA00007118"/>
    </source>
</evidence>
<dbReference type="CDD" id="cd02140">
    <property type="entry name" value="Frm2-like"/>
    <property type="match status" value="1"/>
</dbReference>
<dbReference type="Pfam" id="PF00881">
    <property type="entry name" value="Nitroreductase"/>
    <property type="match status" value="1"/>
</dbReference>
<dbReference type="GO" id="GO:0016491">
    <property type="term" value="F:oxidoreductase activity"/>
    <property type="evidence" value="ECO:0007669"/>
    <property type="project" value="UniProtKB-KW"/>
</dbReference>
<dbReference type="GO" id="GO:0034599">
    <property type="term" value="P:cellular response to oxidative stress"/>
    <property type="evidence" value="ECO:0007669"/>
    <property type="project" value="InterPro"/>
</dbReference>
<dbReference type="InterPro" id="IPR029479">
    <property type="entry name" value="Nitroreductase"/>
</dbReference>
<comment type="subcellular location">
    <subcellularLocation>
        <location evidence="3">Cytoplasm</location>
    </subcellularLocation>
    <subcellularLocation>
        <location evidence="2">Nucleus</location>
    </subcellularLocation>
</comment>
<dbReference type="KEGG" id="spao:SPAR_C00410"/>
<keyword evidence="6" id="KW-0560">Oxidoreductase</keyword>
<dbReference type="VEuPathDB" id="FungiDB:SPAR_C00410"/>
<dbReference type="InterPro" id="IPR033877">
    <property type="entry name" value="Frm2/Hbn1"/>
</dbReference>
<dbReference type="SUPFAM" id="SSF55469">
    <property type="entry name" value="FMN-dependent nitroreductase-like"/>
    <property type="match status" value="1"/>
</dbReference>
<dbReference type="RefSeq" id="XP_033764928.1">
    <property type="nucleotide sequence ID" value="XM_033909037.1"/>
</dbReference>
<keyword evidence="7" id="KW-0539">Nucleus</keyword>
<accession>A0A8B8UMD3</accession>
<dbReference type="AlphaFoldDB" id="A0A8B8UMD3"/>
<evidence type="ECO:0000313" key="9">
    <source>
        <dbReference type="RefSeq" id="XP_033764928.1"/>
    </source>
</evidence>
<evidence type="ECO:0000256" key="6">
    <source>
        <dbReference type="ARBA" id="ARBA00023002"/>
    </source>
</evidence>
<dbReference type="FunFam" id="3.40.109.10:FF:000001">
    <property type="entry name" value="Nitroreductase family"/>
    <property type="match status" value="1"/>
</dbReference>
<organism evidence="9">
    <name type="scientific">Saccharomyces paradoxus</name>
    <name type="common">Yeast</name>
    <name type="synonym">Saccharomyces douglasii</name>
    <dbReference type="NCBI Taxonomy" id="27291"/>
    <lineage>
        <taxon>Eukaryota</taxon>
        <taxon>Fungi</taxon>
        <taxon>Dikarya</taxon>
        <taxon>Ascomycota</taxon>
        <taxon>Saccharomycotina</taxon>
        <taxon>Saccharomycetes</taxon>
        <taxon>Saccharomycetales</taxon>
        <taxon>Saccharomycetaceae</taxon>
        <taxon>Saccharomyces</taxon>
    </lineage>
</organism>
<name>A0A8B8UMD3_SACPA</name>
<comment type="similarity">
    <text evidence="4">Belongs to the nitroreductase family.</text>
</comment>
<evidence type="ECO:0000256" key="2">
    <source>
        <dbReference type="ARBA" id="ARBA00004123"/>
    </source>
</evidence>
<dbReference type="OrthoDB" id="2138173at2759"/>
<reference evidence="9" key="2">
    <citation type="submission" date="2020-01" db="EMBL/GenBank/DDBJ databases">
        <title>Population-level Yeast Reference Genomes.</title>
        <authorList>
            <person name="Yue J.-X."/>
        </authorList>
    </citation>
    <scope>NUCLEOTIDE SEQUENCE</scope>
    <source>
        <strain evidence="9">CBS432</strain>
    </source>
</reference>
<dbReference type="Gene3D" id="3.40.109.10">
    <property type="entry name" value="NADH Oxidase"/>
    <property type="match status" value="1"/>
</dbReference>
<reference evidence="9" key="1">
    <citation type="journal article" date="2017" name="Nat. Genet.">
        <title>Contrasting evolutionary genome dynamics between domesticated and wild yeasts.</title>
        <authorList>
            <person name="Yue J.X."/>
            <person name="Li J."/>
            <person name="Aigrain L."/>
            <person name="Hallin J."/>
            <person name="Persson K."/>
            <person name="Oliver K."/>
            <person name="Bergstrom A."/>
            <person name="Coupland P."/>
            <person name="Warringer J."/>
            <person name="Lagomarsino M.C."/>
            <person name="Fischer G."/>
            <person name="Durbin R."/>
            <person name="Liti G."/>
        </authorList>
    </citation>
    <scope>NUCLEOTIDE SEQUENCE</scope>
    <source>
        <strain evidence="9">CBS432</strain>
    </source>
</reference>
<sequence length="193" mass="21334">MSPTNNYLNAITNRRTIYNLKSELPQGVGLDDVKRTVHVILKNTPTAFNSQVNRAVIIVGDTHKRVWDAVVSGMPNAAAKKRPEACRDEAYGSVIFFTDEKSTEKLQRDLPALAAAFPTCAAHTTGAVQIQSWTALELLGLGANLQHYNDYVKSALPQEVPTEWTVESQLVFGVPTALPEEKTFINNIINIYH</sequence>
<gene>
    <name evidence="9" type="primary">FRM2</name>
    <name evidence="9" type="ORF">SPAR_C00410</name>
</gene>
<dbReference type="GO" id="GO:0005737">
    <property type="term" value="C:cytoplasm"/>
    <property type="evidence" value="ECO:0007669"/>
    <property type="project" value="UniProtKB-SubCell"/>
</dbReference>
<reference evidence="9" key="4">
    <citation type="submission" date="2025-08" db="UniProtKB">
        <authorList>
            <consortium name="RefSeq"/>
        </authorList>
    </citation>
    <scope>IDENTIFICATION</scope>
    <source>
        <strain evidence="9">CBS432</strain>
    </source>
</reference>
<keyword evidence="5" id="KW-0963">Cytoplasm</keyword>
<evidence type="ECO:0000256" key="5">
    <source>
        <dbReference type="ARBA" id="ARBA00022490"/>
    </source>
</evidence>
<dbReference type="InterPro" id="IPR000415">
    <property type="entry name" value="Nitroreductase-like"/>
</dbReference>
<evidence type="ECO:0000256" key="1">
    <source>
        <dbReference type="ARBA" id="ARBA00001917"/>
    </source>
</evidence>
<comment type="cofactor">
    <cofactor evidence="1">
        <name>FMN</name>
        <dbReference type="ChEBI" id="CHEBI:58210"/>
    </cofactor>
</comment>
<dbReference type="GO" id="GO:0005634">
    <property type="term" value="C:nucleus"/>
    <property type="evidence" value="ECO:0007669"/>
    <property type="project" value="UniProtKB-SubCell"/>
</dbReference>
<dbReference type="PANTHER" id="PTHR43035">
    <property type="entry name" value="FATTY ACID REPRESSION MUTANT PROTEIN 2-RELATED"/>
    <property type="match status" value="1"/>
</dbReference>
<protein>
    <submittedName>
        <fullName evidence="9">Type II nitroreductase</fullName>
    </submittedName>
</protein>
<feature type="domain" description="Nitroreductase" evidence="8">
    <location>
        <begin position="11"/>
        <end position="153"/>
    </location>
</feature>